<name>A0AA88QZ93_9ASTE</name>
<dbReference type="SMART" id="SM00256">
    <property type="entry name" value="FBOX"/>
    <property type="match status" value="1"/>
</dbReference>
<dbReference type="Pfam" id="PF07734">
    <property type="entry name" value="FBA_1"/>
    <property type="match status" value="1"/>
</dbReference>
<evidence type="ECO:0000313" key="4">
    <source>
        <dbReference type="Proteomes" id="UP001187471"/>
    </source>
</evidence>
<evidence type="ECO:0000259" key="2">
    <source>
        <dbReference type="PROSITE" id="PS50181"/>
    </source>
</evidence>
<comment type="caution">
    <text evidence="3">The sequence shown here is derived from an EMBL/GenBank/DDBJ whole genome shotgun (WGS) entry which is preliminary data.</text>
</comment>
<dbReference type="InterPro" id="IPR050796">
    <property type="entry name" value="SCF_F-box_component"/>
</dbReference>
<reference evidence="3" key="1">
    <citation type="submission" date="2022-12" db="EMBL/GenBank/DDBJ databases">
        <title>Draft genome assemblies for two species of Escallonia (Escalloniales).</title>
        <authorList>
            <person name="Chanderbali A."/>
            <person name="Dervinis C."/>
            <person name="Anghel I."/>
            <person name="Soltis D."/>
            <person name="Soltis P."/>
            <person name="Zapata F."/>
        </authorList>
    </citation>
    <scope>NUCLEOTIDE SEQUENCE</scope>
    <source>
        <strain evidence="3">UCBG92.1500</strain>
        <tissue evidence="3">Leaf</tissue>
    </source>
</reference>
<dbReference type="InterPro" id="IPR036047">
    <property type="entry name" value="F-box-like_dom_sf"/>
</dbReference>
<dbReference type="PROSITE" id="PS50181">
    <property type="entry name" value="FBOX"/>
    <property type="match status" value="1"/>
</dbReference>
<dbReference type="InterPro" id="IPR001810">
    <property type="entry name" value="F-box_dom"/>
</dbReference>
<keyword evidence="4" id="KW-1185">Reference proteome</keyword>
<dbReference type="Pfam" id="PF00646">
    <property type="entry name" value="F-box"/>
    <property type="match status" value="1"/>
</dbReference>
<dbReference type="NCBIfam" id="TIGR01640">
    <property type="entry name" value="F_box_assoc_1"/>
    <property type="match status" value="1"/>
</dbReference>
<feature type="domain" description="F-box" evidence="2">
    <location>
        <begin position="15"/>
        <end position="65"/>
    </location>
</feature>
<dbReference type="Proteomes" id="UP001187471">
    <property type="component" value="Unassembled WGS sequence"/>
</dbReference>
<protein>
    <recommendedName>
        <fullName evidence="2">F-box domain-containing protein</fullName>
    </recommendedName>
</protein>
<dbReference type="SUPFAM" id="SSF81383">
    <property type="entry name" value="F-box domain"/>
    <property type="match status" value="1"/>
</dbReference>
<dbReference type="Gene3D" id="1.20.1280.50">
    <property type="match status" value="1"/>
</dbReference>
<proteinExistence type="predicted"/>
<dbReference type="PANTHER" id="PTHR31672">
    <property type="entry name" value="BNACNNG10540D PROTEIN"/>
    <property type="match status" value="1"/>
</dbReference>
<evidence type="ECO:0000313" key="3">
    <source>
        <dbReference type="EMBL" id="KAK2974919.1"/>
    </source>
</evidence>
<dbReference type="AlphaFoldDB" id="A0AA88QZ93"/>
<feature type="region of interest" description="Disordered" evidence="1">
    <location>
        <begin position="392"/>
        <end position="413"/>
    </location>
</feature>
<dbReference type="InterPro" id="IPR017451">
    <property type="entry name" value="F-box-assoc_interact_dom"/>
</dbReference>
<evidence type="ECO:0000256" key="1">
    <source>
        <dbReference type="SAM" id="MobiDB-lite"/>
    </source>
</evidence>
<sequence length="413" mass="47119">MTETPVPKKPRSRPPTTINSLPLDVLTKILSGFPIPAKVTFTSVCKSWQSTISHPNFVITHFNRLYSSSNNADKFLITACSSTRQQLCTLRCGKCLVELSRFGIPFRGPRSSFRILGACNGLLCLTESFFDEFGRTIFLWNPTVRKFKALRRSLFHEFFDSATRVFLGFGYDQGIDEYKIVRILYFLDRNRSYFGRRRPKAEIYKLGSDSWSRIWCDVPLLAIGDSNFSKAVVEGASHWLASERSARRVELIMSFGIEDELFGELPLPEFDQRRVRLSIEHMQLQVIEGSLSVFVCSPLTRTCQIWKMTHYGMADSWTQLYNTTPEYSLWSLGFSMRSALLLFDDSLKIYFFDLKKHDRTYLGLTADCCTRDAVIFQESLVLLNEGTSSTLLLESSSEGGGNREPSDQQSQGL</sequence>
<dbReference type="EMBL" id="JAVXUO010002268">
    <property type="protein sequence ID" value="KAK2974919.1"/>
    <property type="molecule type" value="Genomic_DNA"/>
</dbReference>
<gene>
    <name evidence="3" type="ORF">RJ640_013775</name>
</gene>
<organism evidence="3 4">
    <name type="scientific">Escallonia rubra</name>
    <dbReference type="NCBI Taxonomy" id="112253"/>
    <lineage>
        <taxon>Eukaryota</taxon>
        <taxon>Viridiplantae</taxon>
        <taxon>Streptophyta</taxon>
        <taxon>Embryophyta</taxon>
        <taxon>Tracheophyta</taxon>
        <taxon>Spermatophyta</taxon>
        <taxon>Magnoliopsida</taxon>
        <taxon>eudicotyledons</taxon>
        <taxon>Gunneridae</taxon>
        <taxon>Pentapetalae</taxon>
        <taxon>asterids</taxon>
        <taxon>campanulids</taxon>
        <taxon>Escalloniales</taxon>
        <taxon>Escalloniaceae</taxon>
        <taxon>Escallonia</taxon>
    </lineage>
</organism>
<accession>A0AA88QZ93</accession>
<dbReference type="InterPro" id="IPR006527">
    <property type="entry name" value="F-box-assoc_dom_typ1"/>
</dbReference>
<dbReference type="PANTHER" id="PTHR31672:SF13">
    <property type="entry name" value="F-BOX PROTEIN CPR30-LIKE"/>
    <property type="match status" value="1"/>
</dbReference>